<dbReference type="Proteomes" id="UP000887566">
    <property type="component" value="Unplaced"/>
</dbReference>
<name>A0A914W7Q8_9BILA</name>
<dbReference type="GO" id="GO:0008237">
    <property type="term" value="F:metallopeptidase activity"/>
    <property type="evidence" value="ECO:0007669"/>
    <property type="project" value="InterPro"/>
</dbReference>
<accession>A0A914W7Q8</accession>
<proteinExistence type="predicted"/>
<evidence type="ECO:0000256" key="1">
    <source>
        <dbReference type="SAM" id="MobiDB-lite"/>
    </source>
</evidence>
<protein>
    <submittedName>
        <fullName evidence="3">Uncharacterized protein</fullName>
    </submittedName>
</protein>
<sequence length="319" mass="35338">MGGPEGRGRGRRPLVSSSSHRSPNETHWTDVSRAVRNCRNCAHRRLFSSGRRRRLVRLSPIPSTRSDLHIPASTRVMLPLPRLLLLFTATSLTAHNLAMAVGQEHPIFYHFQGDIDPPIAECVQRAMDLISKASCVSFERSVNEQNEEDGEVLLFKKIDDPMRCEWERRTPGNGSSTVSLGSTCGAELITCARLIVRALGVKTAEQTTDTHSILYEGSRENTCYSCAYGTCNSTNKENWTKKSCPRKHACAHSKTAAGEASWRGCMNVDVCVQHLNSCSVENVKYPCSVCCAESLCNTASSHWQSMLLVVHIALFVLLM</sequence>
<organism evidence="2 3">
    <name type="scientific">Plectus sambesii</name>
    <dbReference type="NCBI Taxonomy" id="2011161"/>
    <lineage>
        <taxon>Eukaryota</taxon>
        <taxon>Metazoa</taxon>
        <taxon>Ecdysozoa</taxon>
        <taxon>Nematoda</taxon>
        <taxon>Chromadorea</taxon>
        <taxon>Plectida</taxon>
        <taxon>Plectina</taxon>
        <taxon>Plectoidea</taxon>
        <taxon>Plectidae</taxon>
        <taxon>Plectus</taxon>
    </lineage>
</organism>
<feature type="region of interest" description="Disordered" evidence="1">
    <location>
        <begin position="1"/>
        <end position="28"/>
    </location>
</feature>
<keyword evidence="2" id="KW-1185">Reference proteome</keyword>
<dbReference type="WBParaSite" id="PSAMB.scaffold31size108074.g839.t1">
    <property type="protein sequence ID" value="PSAMB.scaffold31size108074.g839.t1"/>
    <property type="gene ID" value="PSAMB.scaffold31size108074.g839"/>
</dbReference>
<evidence type="ECO:0000313" key="3">
    <source>
        <dbReference type="WBParaSite" id="PSAMB.scaffold31size108074.g839.t1"/>
    </source>
</evidence>
<reference evidence="3" key="1">
    <citation type="submission" date="2022-11" db="UniProtKB">
        <authorList>
            <consortium name="WormBaseParasite"/>
        </authorList>
    </citation>
    <scope>IDENTIFICATION</scope>
</reference>
<dbReference type="Gene3D" id="3.40.390.10">
    <property type="entry name" value="Collagenase (Catalytic Domain)"/>
    <property type="match status" value="1"/>
</dbReference>
<dbReference type="InterPro" id="IPR024079">
    <property type="entry name" value="MetalloPept_cat_dom_sf"/>
</dbReference>
<dbReference type="CDD" id="cd00117">
    <property type="entry name" value="TFP"/>
    <property type="match status" value="1"/>
</dbReference>
<evidence type="ECO:0000313" key="2">
    <source>
        <dbReference type="Proteomes" id="UP000887566"/>
    </source>
</evidence>
<dbReference type="AlphaFoldDB" id="A0A914W7Q8"/>